<dbReference type="Proteomes" id="UP001169764">
    <property type="component" value="Unassembled WGS sequence"/>
</dbReference>
<evidence type="ECO:0000313" key="2">
    <source>
        <dbReference type="Proteomes" id="UP001169764"/>
    </source>
</evidence>
<reference evidence="1" key="1">
    <citation type="submission" date="2023-07" db="EMBL/GenBank/DDBJ databases">
        <authorList>
            <person name="Kim M."/>
        </authorList>
    </citation>
    <scope>NUCLEOTIDE SEQUENCE</scope>
    <source>
        <strain evidence="1">BIUV-7</strain>
    </source>
</reference>
<evidence type="ECO:0000313" key="1">
    <source>
        <dbReference type="EMBL" id="MDO6416039.1"/>
    </source>
</evidence>
<comment type="caution">
    <text evidence="1">The sequence shown here is derived from an EMBL/GenBank/DDBJ whole genome shotgun (WGS) entry which is preliminary data.</text>
</comment>
<proteinExistence type="predicted"/>
<accession>A0ABT8YEF3</accession>
<gene>
    <name evidence="1" type="ORF">Q4F19_16740</name>
</gene>
<sequence length="128" mass="14130">MKVAGYSLLGGGHRRLLSVKCDADDGAIFCHFLINRAYFAPRHETYQPGGAFWCQATDWLTLLSDNLNDEPVVIGLWLRDKHHGFARPASYCGANTLWRVPVGMAGPNYGEAEMVHSRSHAPDSAKNS</sequence>
<protein>
    <submittedName>
        <fullName evidence="1">Uncharacterized protein</fullName>
    </submittedName>
</protein>
<keyword evidence="2" id="KW-1185">Reference proteome</keyword>
<organism evidence="1 2">
    <name type="scientific">Sphingomonas natans</name>
    <dbReference type="NCBI Taxonomy" id="3063330"/>
    <lineage>
        <taxon>Bacteria</taxon>
        <taxon>Pseudomonadati</taxon>
        <taxon>Pseudomonadota</taxon>
        <taxon>Alphaproteobacteria</taxon>
        <taxon>Sphingomonadales</taxon>
        <taxon>Sphingomonadaceae</taxon>
        <taxon>Sphingomonas</taxon>
    </lineage>
</organism>
<dbReference type="EMBL" id="JAUOTP010000008">
    <property type="protein sequence ID" value="MDO6416039.1"/>
    <property type="molecule type" value="Genomic_DNA"/>
</dbReference>
<name>A0ABT8YEF3_9SPHN</name>